<dbReference type="Proteomes" id="UP000256486">
    <property type="component" value="Unassembled WGS sequence"/>
</dbReference>
<dbReference type="AlphaFoldDB" id="A0A3E0VE85"/>
<dbReference type="InterPro" id="IPR051260">
    <property type="entry name" value="Diverse_substr_monoxygenases"/>
</dbReference>
<evidence type="ECO:0000256" key="3">
    <source>
        <dbReference type="ARBA" id="ARBA00023002"/>
    </source>
</evidence>
<dbReference type="PIRSF" id="PIRSF000337">
    <property type="entry name" value="NTA_MOA"/>
    <property type="match status" value="1"/>
</dbReference>
<feature type="compositionally biased region" description="Basic and acidic residues" evidence="7">
    <location>
        <begin position="62"/>
        <end position="80"/>
    </location>
</feature>
<dbReference type="GO" id="GO:0004497">
    <property type="term" value="F:monooxygenase activity"/>
    <property type="evidence" value="ECO:0007669"/>
    <property type="project" value="UniProtKB-KW"/>
</dbReference>
<evidence type="ECO:0000313" key="9">
    <source>
        <dbReference type="EMBL" id="RFA08234.1"/>
    </source>
</evidence>
<evidence type="ECO:0000256" key="7">
    <source>
        <dbReference type="SAM" id="MobiDB-lite"/>
    </source>
</evidence>
<evidence type="ECO:0000256" key="5">
    <source>
        <dbReference type="ARBA" id="ARBA00033748"/>
    </source>
</evidence>
<dbReference type="InterPro" id="IPR011251">
    <property type="entry name" value="Luciferase-like_dom"/>
</dbReference>
<feature type="binding site" evidence="6">
    <location>
        <position position="59"/>
    </location>
    <ligand>
        <name>FMN</name>
        <dbReference type="ChEBI" id="CHEBI:58210"/>
    </ligand>
</feature>
<dbReference type="OrthoDB" id="3265338at2"/>
<evidence type="ECO:0000259" key="8">
    <source>
        <dbReference type="Pfam" id="PF00296"/>
    </source>
</evidence>
<evidence type="ECO:0000256" key="1">
    <source>
        <dbReference type="ARBA" id="ARBA00022630"/>
    </source>
</evidence>
<feature type="domain" description="Luciferase-like" evidence="8">
    <location>
        <begin position="24"/>
        <end position="280"/>
    </location>
</feature>
<dbReference type="Gene3D" id="3.20.20.30">
    <property type="entry name" value="Luciferase-like domain"/>
    <property type="match status" value="1"/>
</dbReference>
<comment type="caution">
    <text evidence="9">The sequence shown here is derived from an EMBL/GenBank/DDBJ whole genome shotgun (WGS) entry which is preliminary data.</text>
</comment>
<dbReference type="InterPro" id="IPR016215">
    <property type="entry name" value="NTA_MOA"/>
</dbReference>
<sequence>MTTQPLGLGWLTTFAAPTGPTGPNAARPAAADDWADGSAHVSLARQLERAGFDFVIVDDEAPGDRPDGRPRTAADGEGARHDSFPLVGLLGSVTSRLRIVGSTSTGTLAPYHVARSLATLDNLLGGRVGWNARLENGPDALERAVEFSQVMKALWASWQPGSLVLDAEAPLFADFTKVLPIDHRGRHFASRGPLNALPPVRTPLITVTQQTPDARAFAARCADVLVLTAEADDLPARVANVRLAVSDSGRDPVELEVLLGVHPVLADTRADAEARSAREAGHPGVGAAVRLGLVGTPAEVAERLHALRDETGNDGFVIVGPADRRYVAEIAEGLVPALDRLAAAEPVAALDPKEPLHV</sequence>
<dbReference type="RefSeq" id="WP_116413648.1">
    <property type="nucleotide sequence ID" value="NZ_NBWZ01000001.1"/>
</dbReference>
<organism evidence="9 10">
    <name type="scientific">Subtercola boreus</name>
    <dbReference type="NCBI Taxonomy" id="120213"/>
    <lineage>
        <taxon>Bacteria</taxon>
        <taxon>Bacillati</taxon>
        <taxon>Actinomycetota</taxon>
        <taxon>Actinomycetes</taxon>
        <taxon>Micrococcales</taxon>
        <taxon>Microbacteriaceae</taxon>
        <taxon>Subtercola</taxon>
    </lineage>
</organism>
<dbReference type="InterPro" id="IPR036661">
    <property type="entry name" value="Luciferase-like_sf"/>
</dbReference>
<evidence type="ECO:0000256" key="2">
    <source>
        <dbReference type="ARBA" id="ARBA00022643"/>
    </source>
</evidence>
<keyword evidence="2 6" id="KW-0288">FMN</keyword>
<protein>
    <recommendedName>
        <fullName evidence="8">Luciferase-like domain-containing protein</fullName>
    </recommendedName>
</protein>
<evidence type="ECO:0000256" key="6">
    <source>
        <dbReference type="PIRSR" id="PIRSR000337-1"/>
    </source>
</evidence>
<keyword evidence="4" id="KW-0503">Monooxygenase</keyword>
<gene>
    <name evidence="9" type="ORF">B7R54_02590</name>
</gene>
<evidence type="ECO:0000313" key="10">
    <source>
        <dbReference type="Proteomes" id="UP000256486"/>
    </source>
</evidence>
<accession>A0A3E0VE85</accession>
<comment type="similarity">
    <text evidence="5">Belongs to the NtaA/SnaA/DszA monooxygenase family.</text>
</comment>
<dbReference type="GO" id="GO:0016705">
    <property type="term" value="F:oxidoreductase activity, acting on paired donors, with incorporation or reduction of molecular oxygen"/>
    <property type="evidence" value="ECO:0007669"/>
    <property type="project" value="InterPro"/>
</dbReference>
<reference evidence="9 10" key="1">
    <citation type="submission" date="2017-04" db="EMBL/GenBank/DDBJ databases">
        <title>Comparative genome analysis of Subtercola boreus.</title>
        <authorList>
            <person name="Cho Y.-J."/>
            <person name="Cho A."/>
            <person name="Kim O.-S."/>
            <person name="Lee J.-I."/>
        </authorList>
    </citation>
    <scope>NUCLEOTIDE SEQUENCE [LARGE SCALE GENOMIC DNA]</scope>
    <source>
        <strain evidence="9 10">K300</strain>
    </source>
</reference>
<dbReference type="SUPFAM" id="SSF51679">
    <property type="entry name" value="Bacterial luciferase-like"/>
    <property type="match status" value="1"/>
</dbReference>
<proteinExistence type="inferred from homology"/>
<name>A0A3E0VE85_9MICO</name>
<dbReference type="EMBL" id="NBWZ01000001">
    <property type="protein sequence ID" value="RFA08234.1"/>
    <property type="molecule type" value="Genomic_DNA"/>
</dbReference>
<dbReference type="PANTHER" id="PTHR30011:SF16">
    <property type="entry name" value="C2H2 FINGER DOMAIN TRANSCRIPTION FACTOR (EUROFUNG)-RELATED"/>
    <property type="match status" value="1"/>
</dbReference>
<keyword evidence="3" id="KW-0560">Oxidoreductase</keyword>
<keyword evidence="1 6" id="KW-0285">Flavoprotein</keyword>
<dbReference type="PANTHER" id="PTHR30011">
    <property type="entry name" value="ALKANESULFONATE MONOOXYGENASE-RELATED"/>
    <property type="match status" value="1"/>
</dbReference>
<feature type="region of interest" description="Disordered" evidence="7">
    <location>
        <begin position="58"/>
        <end position="80"/>
    </location>
</feature>
<dbReference type="Pfam" id="PF00296">
    <property type="entry name" value="Bac_luciferase"/>
    <property type="match status" value="1"/>
</dbReference>
<keyword evidence="10" id="KW-1185">Reference proteome</keyword>
<evidence type="ECO:0000256" key="4">
    <source>
        <dbReference type="ARBA" id="ARBA00023033"/>
    </source>
</evidence>